<comment type="caution">
    <text evidence="2">The sequence shown here is derived from an EMBL/GenBank/DDBJ whole genome shotgun (WGS) entry which is preliminary data.</text>
</comment>
<dbReference type="Proteomes" id="UP001231518">
    <property type="component" value="Chromosome 15"/>
</dbReference>
<dbReference type="PANTHER" id="PTHR21255:SF65">
    <property type="entry name" value="TCTEX1 DOMAIN-CONTAINING PROTEIN 2"/>
    <property type="match status" value="1"/>
</dbReference>
<accession>A0AAD7YPM0</accession>
<dbReference type="GO" id="GO:0007018">
    <property type="term" value="P:microtubule-based movement"/>
    <property type="evidence" value="ECO:0007669"/>
    <property type="project" value="TreeGrafter"/>
</dbReference>
<organism evidence="2 3">
    <name type="scientific">Mythimna separata</name>
    <name type="common">Oriental armyworm</name>
    <name type="synonym">Pseudaletia separata</name>
    <dbReference type="NCBI Taxonomy" id="271217"/>
    <lineage>
        <taxon>Eukaryota</taxon>
        <taxon>Metazoa</taxon>
        <taxon>Ecdysozoa</taxon>
        <taxon>Arthropoda</taxon>
        <taxon>Hexapoda</taxon>
        <taxon>Insecta</taxon>
        <taxon>Pterygota</taxon>
        <taxon>Neoptera</taxon>
        <taxon>Endopterygota</taxon>
        <taxon>Lepidoptera</taxon>
        <taxon>Glossata</taxon>
        <taxon>Ditrysia</taxon>
        <taxon>Noctuoidea</taxon>
        <taxon>Noctuidae</taxon>
        <taxon>Noctuinae</taxon>
        <taxon>Hadenini</taxon>
        <taxon>Mythimna</taxon>
    </lineage>
</organism>
<dbReference type="CDD" id="cd21451">
    <property type="entry name" value="DLC-like_TCTEX1D"/>
    <property type="match status" value="1"/>
</dbReference>
<dbReference type="Gene3D" id="3.30.1140.40">
    <property type="entry name" value="Tctex-1"/>
    <property type="match status" value="1"/>
</dbReference>
<reference evidence="2" key="1">
    <citation type="submission" date="2023-03" db="EMBL/GenBank/DDBJ databases">
        <title>Chromosome-level genomes of two armyworms, Mythimna separata and Mythimna loreyi, provide insights into the biosynthesis and reception of sex pheromones.</title>
        <authorList>
            <person name="Zhao H."/>
        </authorList>
    </citation>
    <scope>NUCLEOTIDE SEQUENCE</scope>
    <source>
        <strain evidence="2">BeijingLab</strain>
        <tissue evidence="2">Pupa</tissue>
    </source>
</reference>
<name>A0AAD7YPM0_MYTSE</name>
<dbReference type="GO" id="GO:0045505">
    <property type="term" value="F:dynein intermediate chain binding"/>
    <property type="evidence" value="ECO:0007669"/>
    <property type="project" value="TreeGrafter"/>
</dbReference>
<dbReference type="EMBL" id="JARGEI010000012">
    <property type="protein sequence ID" value="KAJ8722853.1"/>
    <property type="molecule type" value="Genomic_DNA"/>
</dbReference>
<evidence type="ECO:0000256" key="1">
    <source>
        <dbReference type="ARBA" id="ARBA00005361"/>
    </source>
</evidence>
<evidence type="ECO:0000313" key="2">
    <source>
        <dbReference type="EMBL" id="KAJ8722853.1"/>
    </source>
</evidence>
<dbReference type="Pfam" id="PF03645">
    <property type="entry name" value="Tctex-1"/>
    <property type="match status" value="1"/>
</dbReference>
<gene>
    <name evidence="2" type="ORF">PYW07_004033</name>
</gene>
<dbReference type="InterPro" id="IPR038586">
    <property type="entry name" value="Tctex-1-like_sf"/>
</dbReference>
<dbReference type="GO" id="GO:0005737">
    <property type="term" value="C:cytoplasm"/>
    <property type="evidence" value="ECO:0007669"/>
    <property type="project" value="TreeGrafter"/>
</dbReference>
<dbReference type="InterPro" id="IPR005334">
    <property type="entry name" value="Tctex-1-like"/>
</dbReference>
<sequence>MKVRKQSYGFGSVVGVGGQARRRSSQLGIEFKRPPLIFLNTYQLEPRVKFHVANVTKAINSVLDAFYTDFKYTSAESPVRTMLIADHVMRAVKAMKFDRFRIICVVTLVQRRAQSYNNAVGFLWDHEFDSVVDVHREEHTALIQVTVFGVYLD</sequence>
<dbReference type="AlphaFoldDB" id="A0AAD7YPM0"/>
<keyword evidence="3" id="KW-1185">Reference proteome</keyword>
<proteinExistence type="inferred from homology"/>
<dbReference type="PANTHER" id="PTHR21255">
    <property type="entry name" value="T-COMPLEX-ASSOCIATED-TESTIS-EXPRESSED 1/ DYNEIN LIGHT CHAIN"/>
    <property type="match status" value="1"/>
</dbReference>
<protein>
    <submittedName>
        <fullName evidence="2">Uncharacterized protein</fullName>
    </submittedName>
</protein>
<evidence type="ECO:0000313" key="3">
    <source>
        <dbReference type="Proteomes" id="UP001231518"/>
    </source>
</evidence>
<comment type="similarity">
    <text evidence="1">Belongs to the dynein light chain Tctex-type family.</text>
</comment>
<dbReference type="GO" id="GO:0005868">
    <property type="term" value="C:cytoplasmic dynein complex"/>
    <property type="evidence" value="ECO:0007669"/>
    <property type="project" value="TreeGrafter"/>
</dbReference>